<sequence>MCHQDLIAHEYITCCKGHTFIVYSKNLRINDDKEVDYSIPTLNQKNDSPNNNVNKKNVVVLLLHGLNGGTYQFEKLFTSLIRFNYRFLSLDFYGHGNSSLFENLNKFTEKLYTQQIYDVLEKKNVLNENFIVVAFSMGCIIAAHLSVDSKIKVKKFCLISAAGMAKPRHRFLIFLLKHNRCLFLRLAKRYSRSVISEDTVKNDYYNFENNLEDATKRYSILKENQEKFIETFLKVLIGLNIQDSKKQYSALLKSNVDVLFIYGREDKITPYAHTIKFLEKKKEFVKNVKMIILPECCHLVIHEKFNELVYHLMHFLEYSHKNNTRDTPSL</sequence>
<evidence type="ECO:0000313" key="2">
    <source>
        <dbReference type="Proteomes" id="UP001056978"/>
    </source>
</evidence>
<dbReference type="EMBL" id="CM043781">
    <property type="protein sequence ID" value="KAI4835899.1"/>
    <property type="molecule type" value="Genomic_DNA"/>
</dbReference>
<organism evidence="1 2">
    <name type="scientific">Plasmodium brasilianum</name>
    <dbReference type="NCBI Taxonomy" id="5824"/>
    <lineage>
        <taxon>Eukaryota</taxon>
        <taxon>Sar</taxon>
        <taxon>Alveolata</taxon>
        <taxon>Apicomplexa</taxon>
        <taxon>Aconoidasida</taxon>
        <taxon>Haemosporida</taxon>
        <taxon>Plasmodiidae</taxon>
        <taxon>Plasmodium</taxon>
        <taxon>Plasmodium (Plasmodium)</taxon>
    </lineage>
</organism>
<proteinExistence type="predicted"/>
<keyword evidence="2" id="KW-1185">Reference proteome</keyword>
<protein>
    <submittedName>
        <fullName evidence="1">Alpha/beta hydrolase</fullName>
    </submittedName>
</protein>
<evidence type="ECO:0000313" key="1">
    <source>
        <dbReference type="EMBL" id="KAI4835899.1"/>
    </source>
</evidence>
<name>A0ACB9Y555_PLABR</name>
<gene>
    <name evidence="1" type="ORF">MKS88_005117</name>
</gene>
<dbReference type="Proteomes" id="UP001056978">
    <property type="component" value="Chromosome 13"/>
</dbReference>
<reference evidence="1" key="1">
    <citation type="submission" date="2022-06" db="EMBL/GenBank/DDBJ databases">
        <title>The First Complete Genome of the Simian Malaria Parasite Plasmodium brasilianum.</title>
        <authorList>
            <person name="Bajic M."/>
            <person name="Ravishankar S."/>
        </authorList>
    </citation>
    <scope>NUCLEOTIDE SEQUENCE</scope>
    <source>
        <strain evidence="1">Bolivian I</strain>
    </source>
</reference>
<comment type="caution">
    <text evidence="1">The sequence shown here is derived from an EMBL/GenBank/DDBJ whole genome shotgun (WGS) entry which is preliminary data.</text>
</comment>
<keyword evidence="1" id="KW-0378">Hydrolase</keyword>
<accession>A0ACB9Y555</accession>